<feature type="transmembrane region" description="Helical" evidence="1">
    <location>
        <begin position="66"/>
        <end position="84"/>
    </location>
</feature>
<accession>A0A1D8K850</accession>
<keyword evidence="1" id="KW-0472">Membrane</keyword>
<evidence type="ECO:0000313" key="3">
    <source>
        <dbReference type="Proteomes" id="UP000095342"/>
    </source>
</evidence>
<feature type="transmembrane region" description="Helical" evidence="1">
    <location>
        <begin position="6"/>
        <end position="26"/>
    </location>
</feature>
<feature type="transmembrane region" description="Helical" evidence="1">
    <location>
        <begin position="146"/>
        <end position="163"/>
    </location>
</feature>
<keyword evidence="3" id="KW-1185">Reference proteome</keyword>
<dbReference type="KEGG" id="aaeo:BJI67_08835"/>
<reference evidence="2 3" key="1">
    <citation type="submission" date="2016-09" db="EMBL/GenBank/DDBJ databases">
        <title>Acidihalobacter prosperus V6 (DSM14174).</title>
        <authorList>
            <person name="Khaleque H.N."/>
            <person name="Ramsay J.P."/>
            <person name="Murphy R.J.T."/>
            <person name="Kaksonen A.H."/>
            <person name="Boxall N.J."/>
            <person name="Watkin E.L.J."/>
        </authorList>
    </citation>
    <scope>NUCLEOTIDE SEQUENCE [LARGE SCALE GENOMIC DNA]</scope>
    <source>
        <strain evidence="2 3">V6</strain>
    </source>
</reference>
<feature type="transmembrane region" description="Helical" evidence="1">
    <location>
        <begin position="91"/>
        <end position="109"/>
    </location>
</feature>
<dbReference type="EMBL" id="CP017448">
    <property type="protein sequence ID" value="AOV17151.1"/>
    <property type="molecule type" value="Genomic_DNA"/>
</dbReference>
<evidence type="ECO:0000256" key="1">
    <source>
        <dbReference type="SAM" id="Phobius"/>
    </source>
</evidence>
<sequence length="197" mass="21570">MLTQAALSPLLIAFVATTLFGFVIGLELHSYRRASGHGLGFGTTRTFTLLAVLGFALTLLDPGLRLFAFGFIAVGVLLALEYWARLRDGRQSLLATLIALLTFLVGPLALKQPMWLLILYVVVILLLLGEKPGIRRFSDAFRSTEAPTLVKFMVMAGLILPLLPDRQIAPFLSVSYYQVWLAVIVVSGISYLSVTTQ</sequence>
<keyword evidence="1" id="KW-1133">Transmembrane helix</keyword>
<evidence type="ECO:0000313" key="2">
    <source>
        <dbReference type="EMBL" id="AOV17151.1"/>
    </source>
</evidence>
<feature type="transmembrane region" description="Helical" evidence="1">
    <location>
        <begin position="115"/>
        <end position="134"/>
    </location>
</feature>
<organism evidence="2 3">
    <name type="scientific">Acidihalobacter aeolianus</name>
    <dbReference type="NCBI Taxonomy" id="2792603"/>
    <lineage>
        <taxon>Bacteria</taxon>
        <taxon>Pseudomonadati</taxon>
        <taxon>Pseudomonadota</taxon>
        <taxon>Gammaproteobacteria</taxon>
        <taxon>Chromatiales</taxon>
        <taxon>Ectothiorhodospiraceae</taxon>
        <taxon>Acidihalobacter</taxon>
    </lineage>
</organism>
<keyword evidence="1" id="KW-0812">Transmembrane</keyword>
<dbReference type="AlphaFoldDB" id="A0A1D8K850"/>
<dbReference type="PANTHER" id="PTHR39084:SF1">
    <property type="entry name" value="DUF4010 DOMAIN-CONTAINING PROTEIN"/>
    <property type="match status" value="1"/>
</dbReference>
<gene>
    <name evidence="2" type="ORF">BJI67_08835</name>
</gene>
<feature type="transmembrane region" description="Helical" evidence="1">
    <location>
        <begin position="38"/>
        <end position="60"/>
    </location>
</feature>
<dbReference type="PANTHER" id="PTHR39084">
    <property type="entry name" value="MEMBRANE PROTEIN-RELATED"/>
    <property type="match status" value="1"/>
</dbReference>
<dbReference type="Proteomes" id="UP000095342">
    <property type="component" value="Chromosome"/>
</dbReference>
<proteinExistence type="predicted"/>
<name>A0A1D8K850_9GAMM</name>
<feature type="transmembrane region" description="Helical" evidence="1">
    <location>
        <begin position="175"/>
        <end position="194"/>
    </location>
</feature>
<protein>
    <submittedName>
        <fullName evidence="2">Uncharacterized protein</fullName>
    </submittedName>
</protein>